<sequence length="246" mass="26500">MPQIYRRPTEFSGSLQPTDADDSIVLSDLVRTGEASRLRRRGAMRIDHAGPHRPAVSMSVPPRDRLQQPPYVALASPTWSPDPDGIESDGEDGGGGAVLTRRDMFTEGRYGTVEYGDHGEGASGDSGVFTLYCGGQVGWEFEEEQSNWSSSSSSHYDPSPLPSYPPKSSSSSLHRTPSQLKKTNGCGAVVHVHASPRRRCFVWAANTPASASVVPLDTSYFDVGVRSMMMNSSCGCVKEGIGCAVW</sequence>
<feature type="compositionally biased region" description="Low complexity" evidence="1">
    <location>
        <begin position="166"/>
        <end position="178"/>
    </location>
</feature>
<accession>A0A067QKE0</accession>
<dbReference type="InParanoid" id="A0A067QKE0"/>
<gene>
    <name evidence="2" type="ORF">JAAARDRAFT_213832</name>
</gene>
<evidence type="ECO:0000313" key="3">
    <source>
        <dbReference type="Proteomes" id="UP000027265"/>
    </source>
</evidence>
<feature type="region of interest" description="Disordered" evidence="1">
    <location>
        <begin position="1"/>
        <end position="21"/>
    </location>
</feature>
<name>A0A067QKE0_9AGAM</name>
<dbReference type="AlphaFoldDB" id="A0A067QKE0"/>
<keyword evidence="3" id="KW-1185">Reference proteome</keyword>
<organism evidence="2 3">
    <name type="scientific">Jaapia argillacea MUCL 33604</name>
    <dbReference type="NCBI Taxonomy" id="933084"/>
    <lineage>
        <taxon>Eukaryota</taxon>
        <taxon>Fungi</taxon>
        <taxon>Dikarya</taxon>
        <taxon>Basidiomycota</taxon>
        <taxon>Agaricomycotina</taxon>
        <taxon>Agaricomycetes</taxon>
        <taxon>Agaricomycetidae</taxon>
        <taxon>Jaapiales</taxon>
        <taxon>Jaapiaceae</taxon>
        <taxon>Jaapia</taxon>
    </lineage>
</organism>
<dbReference type="STRING" id="933084.A0A067QKE0"/>
<dbReference type="Proteomes" id="UP000027265">
    <property type="component" value="Unassembled WGS sequence"/>
</dbReference>
<feature type="region of interest" description="Disordered" evidence="1">
    <location>
        <begin position="144"/>
        <end position="181"/>
    </location>
</feature>
<proteinExistence type="predicted"/>
<evidence type="ECO:0000313" key="2">
    <source>
        <dbReference type="EMBL" id="KDQ63957.1"/>
    </source>
</evidence>
<reference evidence="3" key="1">
    <citation type="journal article" date="2014" name="Proc. Natl. Acad. Sci. U.S.A.">
        <title>Extensive sampling of basidiomycete genomes demonstrates inadequacy of the white-rot/brown-rot paradigm for wood decay fungi.</title>
        <authorList>
            <person name="Riley R."/>
            <person name="Salamov A.A."/>
            <person name="Brown D.W."/>
            <person name="Nagy L.G."/>
            <person name="Floudas D."/>
            <person name="Held B.W."/>
            <person name="Levasseur A."/>
            <person name="Lombard V."/>
            <person name="Morin E."/>
            <person name="Otillar R."/>
            <person name="Lindquist E.A."/>
            <person name="Sun H."/>
            <person name="LaButti K.M."/>
            <person name="Schmutz J."/>
            <person name="Jabbour D."/>
            <person name="Luo H."/>
            <person name="Baker S.E."/>
            <person name="Pisabarro A.G."/>
            <person name="Walton J.D."/>
            <person name="Blanchette R.A."/>
            <person name="Henrissat B."/>
            <person name="Martin F."/>
            <person name="Cullen D."/>
            <person name="Hibbett D.S."/>
            <person name="Grigoriev I.V."/>
        </authorList>
    </citation>
    <scope>NUCLEOTIDE SEQUENCE [LARGE SCALE GENOMIC DNA]</scope>
    <source>
        <strain evidence="3">MUCL 33604</strain>
    </source>
</reference>
<dbReference type="HOGENOM" id="CLU_1129190_0_0_1"/>
<evidence type="ECO:0000256" key="1">
    <source>
        <dbReference type="SAM" id="MobiDB-lite"/>
    </source>
</evidence>
<protein>
    <submittedName>
        <fullName evidence="2">Uncharacterized protein</fullName>
    </submittedName>
</protein>
<feature type="compositionally biased region" description="Low complexity" evidence="1">
    <location>
        <begin position="149"/>
        <end position="158"/>
    </location>
</feature>
<dbReference type="OrthoDB" id="3270840at2759"/>
<dbReference type="EMBL" id="KL197709">
    <property type="protein sequence ID" value="KDQ63957.1"/>
    <property type="molecule type" value="Genomic_DNA"/>
</dbReference>
<feature type="region of interest" description="Disordered" evidence="1">
    <location>
        <begin position="40"/>
        <end position="97"/>
    </location>
</feature>